<keyword evidence="3" id="KW-1185">Reference proteome</keyword>
<keyword evidence="1" id="KW-0472">Membrane</keyword>
<evidence type="ECO:0000256" key="1">
    <source>
        <dbReference type="SAM" id="Phobius"/>
    </source>
</evidence>
<gene>
    <name evidence="2" type="ORF">KSP40_PGU003727</name>
</gene>
<accession>A0ABR2LZ49</accession>
<dbReference type="Proteomes" id="UP001412067">
    <property type="component" value="Unassembled WGS sequence"/>
</dbReference>
<organism evidence="2 3">
    <name type="scientific">Platanthera guangdongensis</name>
    <dbReference type="NCBI Taxonomy" id="2320717"/>
    <lineage>
        <taxon>Eukaryota</taxon>
        <taxon>Viridiplantae</taxon>
        <taxon>Streptophyta</taxon>
        <taxon>Embryophyta</taxon>
        <taxon>Tracheophyta</taxon>
        <taxon>Spermatophyta</taxon>
        <taxon>Magnoliopsida</taxon>
        <taxon>Liliopsida</taxon>
        <taxon>Asparagales</taxon>
        <taxon>Orchidaceae</taxon>
        <taxon>Orchidoideae</taxon>
        <taxon>Orchideae</taxon>
        <taxon>Orchidinae</taxon>
        <taxon>Platanthera</taxon>
    </lineage>
</organism>
<evidence type="ECO:0000313" key="2">
    <source>
        <dbReference type="EMBL" id="KAK8953657.1"/>
    </source>
</evidence>
<keyword evidence="1" id="KW-0812">Transmembrane</keyword>
<comment type="caution">
    <text evidence="2">The sequence shown here is derived from an EMBL/GenBank/DDBJ whole genome shotgun (WGS) entry which is preliminary data.</text>
</comment>
<reference evidence="2 3" key="1">
    <citation type="journal article" date="2022" name="Nat. Plants">
        <title>Genomes of leafy and leafless Platanthera orchids illuminate the evolution of mycoheterotrophy.</title>
        <authorList>
            <person name="Li M.H."/>
            <person name="Liu K.W."/>
            <person name="Li Z."/>
            <person name="Lu H.C."/>
            <person name="Ye Q.L."/>
            <person name="Zhang D."/>
            <person name="Wang J.Y."/>
            <person name="Li Y.F."/>
            <person name="Zhong Z.M."/>
            <person name="Liu X."/>
            <person name="Yu X."/>
            <person name="Liu D.K."/>
            <person name="Tu X.D."/>
            <person name="Liu B."/>
            <person name="Hao Y."/>
            <person name="Liao X.Y."/>
            <person name="Jiang Y.T."/>
            <person name="Sun W.H."/>
            <person name="Chen J."/>
            <person name="Chen Y.Q."/>
            <person name="Ai Y."/>
            <person name="Zhai J.W."/>
            <person name="Wu S.S."/>
            <person name="Zhou Z."/>
            <person name="Hsiao Y.Y."/>
            <person name="Wu W.L."/>
            <person name="Chen Y.Y."/>
            <person name="Lin Y.F."/>
            <person name="Hsu J.L."/>
            <person name="Li C.Y."/>
            <person name="Wang Z.W."/>
            <person name="Zhao X."/>
            <person name="Zhong W.Y."/>
            <person name="Ma X.K."/>
            <person name="Ma L."/>
            <person name="Huang J."/>
            <person name="Chen G.Z."/>
            <person name="Huang M.Z."/>
            <person name="Huang L."/>
            <person name="Peng D.H."/>
            <person name="Luo Y.B."/>
            <person name="Zou S.Q."/>
            <person name="Chen S.P."/>
            <person name="Lan S."/>
            <person name="Tsai W.C."/>
            <person name="Van de Peer Y."/>
            <person name="Liu Z.J."/>
        </authorList>
    </citation>
    <scope>NUCLEOTIDE SEQUENCE [LARGE SCALE GENOMIC DNA]</scope>
    <source>
        <strain evidence="2">Lor288</strain>
    </source>
</reference>
<sequence>MLGVDLIAYSTIIANTFVICNLASIVLATENCGSYAVVTKAFELVRDGFGRVVACSSHSLGHGCIGSSVSSEGDAPAPGGHPIPSASDVLGLHHSLFAFHLHSARNYHHLQLL</sequence>
<protein>
    <submittedName>
        <fullName evidence="2">Uncharacterized protein</fullName>
    </submittedName>
</protein>
<feature type="transmembrane region" description="Helical" evidence="1">
    <location>
        <begin position="6"/>
        <end position="28"/>
    </location>
</feature>
<dbReference type="EMBL" id="JBBWWR010000014">
    <property type="protein sequence ID" value="KAK8953657.1"/>
    <property type="molecule type" value="Genomic_DNA"/>
</dbReference>
<name>A0ABR2LZ49_9ASPA</name>
<evidence type="ECO:0000313" key="3">
    <source>
        <dbReference type="Proteomes" id="UP001412067"/>
    </source>
</evidence>
<keyword evidence="1" id="KW-1133">Transmembrane helix</keyword>
<proteinExistence type="predicted"/>